<organism evidence="4 5">
    <name type="scientific">Aquisalimonas asiatica</name>
    <dbReference type="NCBI Taxonomy" id="406100"/>
    <lineage>
        <taxon>Bacteria</taxon>
        <taxon>Pseudomonadati</taxon>
        <taxon>Pseudomonadota</taxon>
        <taxon>Gammaproteobacteria</taxon>
        <taxon>Chromatiales</taxon>
        <taxon>Ectothiorhodospiraceae</taxon>
        <taxon>Aquisalimonas</taxon>
    </lineage>
</organism>
<dbReference type="Gene3D" id="3.40.50.1110">
    <property type="entry name" value="SGNH hydrolase"/>
    <property type="match status" value="1"/>
</dbReference>
<dbReference type="RefSeq" id="WP_091644495.1">
    <property type="nucleotide sequence ID" value="NZ_FOEG01000005.1"/>
</dbReference>
<dbReference type="PANTHER" id="PTHR45648">
    <property type="entry name" value="GDSL LIPASE/ACYLHYDROLASE FAMILY PROTEIN (AFU_ORTHOLOGUE AFUA_4G14700)"/>
    <property type="match status" value="1"/>
</dbReference>
<dbReference type="PROSITE" id="PS01098">
    <property type="entry name" value="LIPASE_GDSL_SER"/>
    <property type="match status" value="1"/>
</dbReference>
<dbReference type="Pfam" id="PF00657">
    <property type="entry name" value="Lipase_GDSL"/>
    <property type="match status" value="1"/>
</dbReference>
<evidence type="ECO:0000256" key="1">
    <source>
        <dbReference type="ARBA" id="ARBA00022801"/>
    </source>
</evidence>
<evidence type="ECO:0000256" key="2">
    <source>
        <dbReference type="SAM" id="Phobius"/>
    </source>
</evidence>
<dbReference type="EMBL" id="FOEG01000005">
    <property type="protein sequence ID" value="SEO97886.1"/>
    <property type="molecule type" value="Genomic_DNA"/>
</dbReference>
<sequence length="344" mass="35676">MAAIQQGKRVAAVASGAVLALGMAGTSMAAPTFSDVYVFGDSLSDTGNVADQLGSLLGPAIGYGGNGRFSNGPVWHEYLSDDLGLSGASSEISRNGGNNYAYGGALIDGSESGFEGAFIRSLENQMAEFTGGVGSGGADADALYIAWGGGNDMRGLSGASDPVAAIDNVLSTFRSSLTGLIDAGAESLMVPNLPNLGMIPEFRGTGEQGQAEAVSIAWNDGLNAMLEDLASETEAEFYYLDVFGIFADVLENPEALGFTNLTDECRGVFLGFIETECSNSDEYVFWDDIHPTTASHANIANNAFDLLQSGPNVGQVPVPATFGLMALGLLFIGRTLRSRDRVAA</sequence>
<feature type="chain" id="PRO_5011766408" evidence="3">
    <location>
        <begin position="30"/>
        <end position="344"/>
    </location>
</feature>
<proteinExistence type="predicted"/>
<dbReference type="GO" id="GO:0006629">
    <property type="term" value="P:lipid metabolic process"/>
    <property type="evidence" value="ECO:0007669"/>
    <property type="project" value="InterPro"/>
</dbReference>
<reference evidence="4 5" key="1">
    <citation type="submission" date="2016-10" db="EMBL/GenBank/DDBJ databases">
        <authorList>
            <person name="de Groot N.N."/>
        </authorList>
    </citation>
    <scope>NUCLEOTIDE SEQUENCE [LARGE SCALE GENOMIC DNA]</scope>
    <source>
        <strain evidence="4 5">CGMCC 1.6291</strain>
    </source>
</reference>
<feature type="signal peptide" evidence="3">
    <location>
        <begin position="1"/>
        <end position="29"/>
    </location>
</feature>
<dbReference type="InterPro" id="IPR008265">
    <property type="entry name" value="Lipase_GDSL_AS"/>
</dbReference>
<dbReference type="Proteomes" id="UP000199657">
    <property type="component" value="Unassembled WGS sequence"/>
</dbReference>
<dbReference type="STRING" id="406100.SAMN04488052_105161"/>
<keyword evidence="3" id="KW-0732">Signal</keyword>
<dbReference type="GO" id="GO:0016298">
    <property type="term" value="F:lipase activity"/>
    <property type="evidence" value="ECO:0007669"/>
    <property type="project" value="InterPro"/>
</dbReference>
<evidence type="ECO:0000256" key="3">
    <source>
        <dbReference type="SAM" id="SignalP"/>
    </source>
</evidence>
<dbReference type="InterPro" id="IPR051058">
    <property type="entry name" value="GDSL_Est/Lipase"/>
</dbReference>
<evidence type="ECO:0000313" key="4">
    <source>
        <dbReference type="EMBL" id="SEO97886.1"/>
    </source>
</evidence>
<dbReference type="InterPro" id="IPR036514">
    <property type="entry name" value="SGNH_hydro_sf"/>
</dbReference>
<evidence type="ECO:0000313" key="5">
    <source>
        <dbReference type="Proteomes" id="UP000199657"/>
    </source>
</evidence>
<keyword evidence="1" id="KW-0378">Hydrolase</keyword>
<dbReference type="OrthoDB" id="5292073at2"/>
<keyword evidence="2" id="KW-0472">Membrane</keyword>
<feature type="transmembrane region" description="Helical" evidence="2">
    <location>
        <begin position="316"/>
        <end position="336"/>
    </location>
</feature>
<accession>A0A1H8U497</accession>
<name>A0A1H8U497_9GAMM</name>
<dbReference type="AlphaFoldDB" id="A0A1H8U497"/>
<keyword evidence="2" id="KW-1133">Transmembrane helix</keyword>
<dbReference type="SUPFAM" id="SSF52266">
    <property type="entry name" value="SGNH hydrolase"/>
    <property type="match status" value="1"/>
</dbReference>
<dbReference type="PANTHER" id="PTHR45648:SF22">
    <property type="entry name" value="GDSL LIPASE_ACYLHYDROLASE FAMILY PROTEIN (AFU_ORTHOLOGUE AFUA_4G14700)"/>
    <property type="match status" value="1"/>
</dbReference>
<gene>
    <name evidence="4" type="ORF">SAMN04488052_105161</name>
</gene>
<dbReference type="CDD" id="cd01846">
    <property type="entry name" value="fatty_acyltransferase_like"/>
    <property type="match status" value="1"/>
</dbReference>
<keyword evidence="2" id="KW-0812">Transmembrane</keyword>
<keyword evidence="5" id="KW-1185">Reference proteome</keyword>
<protein>
    <submittedName>
        <fullName evidence="4">Phospholipase/lecithinase/hemolysin</fullName>
    </submittedName>
</protein>
<dbReference type="InterPro" id="IPR001087">
    <property type="entry name" value="GDSL"/>
</dbReference>